<evidence type="ECO:0000259" key="13">
    <source>
        <dbReference type="Pfam" id="PF03416"/>
    </source>
</evidence>
<keyword evidence="8 11" id="KW-0653">Protein transport</keyword>
<dbReference type="GO" id="GO:0005737">
    <property type="term" value="C:cytoplasm"/>
    <property type="evidence" value="ECO:0007669"/>
    <property type="project" value="UniProtKB-SubCell"/>
</dbReference>
<keyword evidence="6 11" id="KW-0378">Hydrolase</keyword>
<comment type="caution">
    <text evidence="14">The sequence shown here is derived from an EMBL/GenBank/DDBJ whole genome shotgun (WGS) entry which is preliminary data.</text>
</comment>
<evidence type="ECO:0000313" key="14">
    <source>
        <dbReference type="EMBL" id="CAB3406404.1"/>
    </source>
</evidence>
<feature type="compositionally biased region" description="Low complexity" evidence="12">
    <location>
        <begin position="8"/>
        <end position="19"/>
    </location>
</feature>
<keyword evidence="15" id="KW-1185">Reference proteome</keyword>
<evidence type="ECO:0000256" key="6">
    <source>
        <dbReference type="ARBA" id="ARBA00022801"/>
    </source>
</evidence>
<dbReference type="SUPFAM" id="SSF54001">
    <property type="entry name" value="Cysteine proteinases"/>
    <property type="match status" value="1"/>
</dbReference>
<dbReference type="GO" id="GO:0035973">
    <property type="term" value="P:aggrephagy"/>
    <property type="evidence" value="ECO:0007669"/>
    <property type="project" value="TreeGrafter"/>
</dbReference>
<organism evidence="14 15">
    <name type="scientific">Caenorhabditis bovis</name>
    <dbReference type="NCBI Taxonomy" id="2654633"/>
    <lineage>
        <taxon>Eukaryota</taxon>
        <taxon>Metazoa</taxon>
        <taxon>Ecdysozoa</taxon>
        <taxon>Nematoda</taxon>
        <taxon>Chromadorea</taxon>
        <taxon>Rhabditida</taxon>
        <taxon>Rhabditina</taxon>
        <taxon>Rhabditomorpha</taxon>
        <taxon>Rhabditoidea</taxon>
        <taxon>Rhabditidae</taxon>
        <taxon>Peloderinae</taxon>
        <taxon>Caenorhabditis</taxon>
    </lineage>
</organism>
<keyword evidence="9 11" id="KW-0072">Autophagy</keyword>
<dbReference type="GO" id="GO:0015031">
    <property type="term" value="P:protein transport"/>
    <property type="evidence" value="ECO:0007669"/>
    <property type="project" value="UniProtKB-KW"/>
</dbReference>
<dbReference type="Proteomes" id="UP000494206">
    <property type="component" value="Unassembled WGS sequence"/>
</dbReference>
<keyword evidence="5 11" id="KW-0645">Protease</keyword>
<name>A0A8S1EYG5_9PELO</name>
<evidence type="ECO:0000256" key="3">
    <source>
        <dbReference type="ARBA" id="ARBA00022448"/>
    </source>
</evidence>
<accession>A0A8S1EYG5</accession>
<dbReference type="EC" id="3.4.22.-" evidence="11"/>
<dbReference type="PANTHER" id="PTHR22624">
    <property type="entry name" value="CYSTEINE PROTEASE ATG4"/>
    <property type="match status" value="1"/>
</dbReference>
<keyword evidence="3" id="KW-0813">Transport</keyword>
<evidence type="ECO:0000256" key="9">
    <source>
        <dbReference type="ARBA" id="ARBA00023006"/>
    </source>
</evidence>
<dbReference type="EMBL" id="CADEPM010000005">
    <property type="protein sequence ID" value="CAB3406404.1"/>
    <property type="molecule type" value="Genomic_DNA"/>
</dbReference>
<keyword evidence="4 11" id="KW-0963">Cytoplasm</keyword>
<evidence type="ECO:0000256" key="8">
    <source>
        <dbReference type="ARBA" id="ARBA00022927"/>
    </source>
</evidence>
<dbReference type="PANTHER" id="PTHR22624:SF52">
    <property type="entry name" value="CYSTEINE PROTEASE"/>
    <property type="match status" value="1"/>
</dbReference>
<evidence type="ECO:0000256" key="10">
    <source>
        <dbReference type="ARBA" id="ARBA00029362"/>
    </source>
</evidence>
<feature type="compositionally biased region" description="Basic and acidic residues" evidence="12">
    <location>
        <begin position="22"/>
        <end position="32"/>
    </location>
</feature>
<gene>
    <name evidence="14" type="ORF">CBOVIS_LOCUS8479</name>
</gene>
<dbReference type="InterPro" id="IPR046792">
    <property type="entry name" value="Peptidase_C54_cat"/>
</dbReference>
<feature type="region of interest" description="Disordered" evidence="12">
    <location>
        <begin position="1"/>
        <end position="106"/>
    </location>
</feature>
<protein>
    <recommendedName>
        <fullName evidence="11">Cysteine protease</fullName>
        <ecNumber evidence="11">3.4.22.-</ecNumber>
    </recommendedName>
</protein>
<dbReference type="AlphaFoldDB" id="A0A8S1EYG5"/>
<dbReference type="GO" id="GO:0034727">
    <property type="term" value="P:piecemeal microautophagy of the nucleus"/>
    <property type="evidence" value="ECO:0007669"/>
    <property type="project" value="TreeGrafter"/>
</dbReference>
<dbReference type="GO" id="GO:0019786">
    <property type="term" value="F:protein-phosphatidylethanolamide deconjugating activity"/>
    <property type="evidence" value="ECO:0007669"/>
    <property type="project" value="InterPro"/>
</dbReference>
<evidence type="ECO:0000256" key="2">
    <source>
        <dbReference type="ARBA" id="ARBA00010958"/>
    </source>
</evidence>
<evidence type="ECO:0000256" key="12">
    <source>
        <dbReference type="SAM" id="MobiDB-lite"/>
    </source>
</evidence>
<comment type="catalytic activity">
    <reaction evidence="10">
        <text>[protein]-C-terminal L-amino acid-glycyl-phosphatidylethanolamide + H2O = [protein]-C-terminal L-amino acid-glycine + a 1,2-diacyl-sn-glycero-3-phosphoethanolamine</text>
        <dbReference type="Rhea" id="RHEA:67548"/>
        <dbReference type="Rhea" id="RHEA-COMP:17323"/>
        <dbReference type="Rhea" id="RHEA-COMP:17324"/>
        <dbReference type="ChEBI" id="CHEBI:15377"/>
        <dbReference type="ChEBI" id="CHEBI:64612"/>
        <dbReference type="ChEBI" id="CHEBI:172940"/>
        <dbReference type="ChEBI" id="CHEBI:172941"/>
    </reaction>
    <physiologicalReaction direction="left-to-right" evidence="10">
        <dbReference type="Rhea" id="RHEA:67549"/>
    </physiologicalReaction>
</comment>
<keyword evidence="7" id="KW-0788">Thiol protease</keyword>
<evidence type="ECO:0000256" key="4">
    <source>
        <dbReference type="ARBA" id="ARBA00022490"/>
    </source>
</evidence>
<evidence type="ECO:0000256" key="11">
    <source>
        <dbReference type="RuleBase" id="RU363115"/>
    </source>
</evidence>
<dbReference type="GO" id="GO:0000045">
    <property type="term" value="P:autophagosome assembly"/>
    <property type="evidence" value="ECO:0007669"/>
    <property type="project" value="TreeGrafter"/>
</dbReference>
<dbReference type="GO" id="GO:0004197">
    <property type="term" value="F:cysteine-type endopeptidase activity"/>
    <property type="evidence" value="ECO:0007669"/>
    <property type="project" value="TreeGrafter"/>
</dbReference>
<evidence type="ECO:0000256" key="5">
    <source>
        <dbReference type="ARBA" id="ARBA00022670"/>
    </source>
</evidence>
<comment type="function">
    <text evidence="11">Cysteine protease that plays a key role in autophagy by mediating both proteolytic activation and delipidation of ATG8 family proteins.</text>
</comment>
<sequence length="511" mass="58134">MNDDRKPSSSLRRPSSESSNSDDERGMMEHILRHGSPPDMDTVIIEDSNGIPINLSQSKPQASSSSSSENWITKLRSASASVMGSIRPSSSSSHDEHKKKPQQHQHWKAKVWSTWNNLKYSSTWMADRSDEYTGNTIVFLLGRCYFPNRAVEQCGFDEFCADYNSRIWITYRTNFPPLLDTPSTTDCGWGCMIRTTQMMLAQAILVKRLGRDWRYTKRKRSCVQGISTSQLELNETKRQELAILKLFEDNNSAPLGIHRFVSIAQREKGDKAIGSWYSPSEAVHIMKKCINESSSALLGNIAMVLAIDGKIHIRDIEIETRNWSKHLILVVVARLGASEINPVYVSHLKYIFSMERSLGVTGGKPNRSCWFIGCYDDHVIYLDPHVAHEYAPIDVDGPVVDGETSGGNKRAKNPEKSYHCQLLSKMHFLDMDPSCAICFSFETREQFDRDMKEMNLHQYIDIDQGEEDGMKRVNDPLFCVVYGERRVETYDETTATVAEKEQANRQGFELL</sequence>
<proteinExistence type="inferred from homology"/>
<dbReference type="GO" id="GO:0016485">
    <property type="term" value="P:protein processing"/>
    <property type="evidence" value="ECO:0007669"/>
    <property type="project" value="TreeGrafter"/>
</dbReference>
<dbReference type="Pfam" id="PF03416">
    <property type="entry name" value="Peptidase_C54"/>
    <property type="match status" value="1"/>
</dbReference>
<reference evidence="14 15" key="1">
    <citation type="submission" date="2020-04" db="EMBL/GenBank/DDBJ databases">
        <authorList>
            <person name="Laetsch R D."/>
            <person name="Stevens L."/>
            <person name="Kumar S."/>
            <person name="Blaxter L. M."/>
        </authorList>
    </citation>
    <scope>NUCLEOTIDE SEQUENCE [LARGE SCALE GENOMIC DNA]</scope>
</reference>
<evidence type="ECO:0000256" key="7">
    <source>
        <dbReference type="ARBA" id="ARBA00022807"/>
    </source>
</evidence>
<feature type="domain" description="Peptidase C54 catalytic" evidence="13">
    <location>
        <begin position="157"/>
        <end position="450"/>
    </location>
</feature>
<dbReference type="InterPro" id="IPR038765">
    <property type="entry name" value="Papain-like_cys_pep_sf"/>
</dbReference>
<evidence type="ECO:0000313" key="15">
    <source>
        <dbReference type="Proteomes" id="UP000494206"/>
    </source>
</evidence>
<comment type="similarity">
    <text evidence="2 11">Belongs to the peptidase C54 family.</text>
</comment>
<comment type="subcellular location">
    <subcellularLocation>
        <location evidence="1 11">Cytoplasm</location>
    </subcellularLocation>
</comment>
<dbReference type="OrthoDB" id="2960936at2759"/>
<dbReference type="GO" id="GO:0000423">
    <property type="term" value="P:mitophagy"/>
    <property type="evidence" value="ECO:0007669"/>
    <property type="project" value="TreeGrafter"/>
</dbReference>
<dbReference type="InterPro" id="IPR005078">
    <property type="entry name" value="Peptidase_C54"/>
</dbReference>
<feature type="compositionally biased region" description="Low complexity" evidence="12">
    <location>
        <begin position="56"/>
        <end position="68"/>
    </location>
</feature>
<evidence type="ECO:0000256" key="1">
    <source>
        <dbReference type="ARBA" id="ARBA00004496"/>
    </source>
</evidence>